<evidence type="ECO:0000256" key="3">
    <source>
        <dbReference type="ARBA" id="ARBA00022553"/>
    </source>
</evidence>
<dbReference type="InterPro" id="IPR003661">
    <property type="entry name" value="HisK_dim/P_dom"/>
</dbReference>
<evidence type="ECO:0000256" key="6">
    <source>
        <dbReference type="ARBA" id="ARBA00023012"/>
    </source>
</evidence>
<dbReference type="InterPro" id="IPR036097">
    <property type="entry name" value="HisK_dim/P_sf"/>
</dbReference>
<dbReference type="InterPro" id="IPR036890">
    <property type="entry name" value="HATPase_C_sf"/>
</dbReference>
<evidence type="ECO:0000259" key="8">
    <source>
        <dbReference type="PROSITE" id="PS50109"/>
    </source>
</evidence>
<dbReference type="PANTHER" id="PTHR45453">
    <property type="entry name" value="PHOSPHATE REGULON SENSOR PROTEIN PHOR"/>
    <property type="match status" value="1"/>
</dbReference>
<keyword evidence="6" id="KW-0902">Two-component regulatory system</keyword>
<dbReference type="SUPFAM" id="SSF47384">
    <property type="entry name" value="Homodimeric domain of signal transducing histidine kinase"/>
    <property type="match status" value="1"/>
</dbReference>
<dbReference type="EC" id="2.7.13.3" evidence="2"/>
<dbReference type="InterPro" id="IPR050351">
    <property type="entry name" value="BphY/WalK/GraS-like"/>
</dbReference>
<dbReference type="Pfam" id="PF02518">
    <property type="entry name" value="HATPase_c"/>
    <property type="match status" value="1"/>
</dbReference>
<protein>
    <recommendedName>
        <fullName evidence="2">histidine kinase</fullName>
        <ecNumber evidence="2">2.7.13.3</ecNumber>
    </recommendedName>
</protein>
<dbReference type="Gene3D" id="3.30.565.10">
    <property type="entry name" value="Histidine kinase-like ATPase, C-terminal domain"/>
    <property type="match status" value="1"/>
</dbReference>
<dbReference type="GO" id="GO:0005886">
    <property type="term" value="C:plasma membrane"/>
    <property type="evidence" value="ECO:0007669"/>
    <property type="project" value="TreeGrafter"/>
</dbReference>
<organism evidence="9">
    <name type="scientific">uncultured Candidatus Melainabacteria bacterium</name>
    <dbReference type="NCBI Taxonomy" id="2682970"/>
    <lineage>
        <taxon>Bacteria</taxon>
        <taxon>Bacillati</taxon>
        <taxon>Candidatus Melainabacteria</taxon>
        <taxon>environmental samples</taxon>
    </lineage>
</organism>
<accession>A0A650EJN3</accession>
<evidence type="ECO:0000256" key="7">
    <source>
        <dbReference type="SAM" id="Phobius"/>
    </source>
</evidence>
<dbReference type="PROSITE" id="PS50109">
    <property type="entry name" value="HIS_KIN"/>
    <property type="match status" value="1"/>
</dbReference>
<keyword evidence="4" id="KW-0808">Transferase</keyword>
<gene>
    <name evidence="9" type="ORF">Melaina855_0090</name>
</gene>
<evidence type="ECO:0000256" key="1">
    <source>
        <dbReference type="ARBA" id="ARBA00000085"/>
    </source>
</evidence>
<dbReference type="Gene3D" id="1.10.287.130">
    <property type="match status" value="1"/>
</dbReference>
<keyword evidence="3" id="KW-0597">Phosphoprotein</keyword>
<keyword evidence="7" id="KW-0812">Transmembrane</keyword>
<dbReference type="InterPro" id="IPR003594">
    <property type="entry name" value="HATPase_dom"/>
</dbReference>
<comment type="catalytic activity">
    <reaction evidence="1">
        <text>ATP + protein L-histidine = ADP + protein N-phospho-L-histidine.</text>
        <dbReference type="EC" id="2.7.13.3"/>
    </reaction>
</comment>
<dbReference type="GO" id="GO:0004721">
    <property type="term" value="F:phosphoprotein phosphatase activity"/>
    <property type="evidence" value="ECO:0007669"/>
    <property type="project" value="TreeGrafter"/>
</dbReference>
<reference evidence="9" key="1">
    <citation type="journal article" date="2020" name="J. ISSAAS">
        <title>Lactobacilli and other gastrointestinal microbiota of Peromyscus leucopus, reservoir host for agents of Lyme disease and other zoonoses in North America.</title>
        <authorList>
            <person name="Milovic A."/>
            <person name="Bassam K."/>
            <person name="Shao H."/>
            <person name="Chatzistamou I."/>
            <person name="Tufts D.M."/>
            <person name="Diuk-Wasser M."/>
            <person name="Barbour A.G."/>
        </authorList>
    </citation>
    <scope>NUCLEOTIDE SEQUENCE</scope>
    <source>
        <strain evidence="9">LL20</strain>
    </source>
</reference>
<dbReference type="PRINTS" id="PR00344">
    <property type="entry name" value="BCTRLSENSOR"/>
</dbReference>
<keyword evidence="7" id="KW-1133">Transmembrane helix</keyword>
<evidence type="ECO:0000256" key="2">
    <source>
        <dbReference type="ARBA" id="ARBA00012438"/>
    </source>
</evidence>
<dbReference type="SUPFAM" id="SSF55874">
    <property type="entry name" value="ATPase domain of HSP90 chaperone/DNA topoisomerase II/histidine kinase"/>
    <property type="match status" value="1"/>
</dbReference>
<dbReference type="SMART" id="SM00388">
    <property type="entry name" value="HisKA"/>
    <property type="match status" value="1"/>
</dbReference>
<feature type="transmembrane region" description="Helical" evidence="7">
    <location>
        <begin position="6"/>
        <end position="25"/>
    </location>
</feature>
<dbReference type="CDD" id="cd00082">
    <property type="entry name" value="HisKA"/>
    <property type="match status" value="1"/>
</dbReference>
<dbReference type="Pfam" id="PF00512">
    <property type="entry name" value="HisKA"/>
    <property type="match status" value="1"/>
</dbReference>
<keyword evidence="5" id="KW-0418">Kinase</keyword>
<dbReference type="EMBL" id="MN577570">
    <property type="protein sequence ID" value="QGT49622.1"/>
    <property type="molecule type" value="Genomic_DNA"/>
</dbReference>
<dbReference type="InterPro" id="IPR005467">
    <property type="entry name" value="His_kinase_dom"/>
</dbReference>
<proteinExistence type="predicted"/>
<keyword evidence="7" id="KW-0472">Membrane</keyword>
<evidence type="ECO:0000313" key="9">
    <source>
        <dbReference type="EMBL" id="QGT49622.1"/>
    </source>
</evidence>
<sequence length="272" mass="31074">MYNLDFTLITLFISGIAICLYIQILHLSNKIRCEKETEKYKQSFLATIVHDLKTPTNAQINTLNLLKNGTFGQLTTEQYHMVELTHDSCRYMSDLISIIMETYNCDYGNIHLQKTDFDISKLITELCESVKTLAIYNHQQIKFTMNESCSIYADKLQIKRVLQNLLSNAITYGFKHSTIEINLQTNKNSIEIFVKNISKQIPQNELETIFDKFKKTKFASFNKTGTGLGLYLSKQIINLHNGKIYARSFADGTCIFGFKIPTSTSKIKIAAG</sequence>
<evidence type="ECO:0000256" key="4">
    <source>
        <dbReference type="ARBA" id="ARBA00022679"/>
    </source>
</evidence>
<dbReference type="GO" id="GO:0016036">
    <property type="term" value="P:cellular response to phosphate starvation"/>
    <property type="evidence" value="ECO:0007669"/>
    <property type="project" value="TreeGrafter"/>
</dbReference>
<dbReference type="SMART" id="SM00387">
    <property type="entry name" value="HATPase_c"/>
    <property type="match status" value="1"/>
</dbReference>
<dbReference type="InterPro" id="IPR004358">
    <property type="entry name" value="Sig_transdc_His_kin-like_C"/>
</dbReference>
<dbReference type="PANTHER" id="PTHR45453:SF1">
    <property type="entry name" value="PHOSPHATE REGULON SENSOR PROTEIN PHOR"/>
    <property type="match status" value="1"/>
</dbReference>
<feature type="domain" description="Histidine kinase" evidence="8">
    <location>
        <begin position="47"/>
        <end position="264"/>
    </location>
</feature>
<dbReference type="GO" id="GO:0000155">
    <property type="term" value="F:phosphorelay sensor kinase activity"/>
    <property type="evidence" value="ECO:0007669"/>
    <property type="project" value="InterPro"/>
</dbReference>
<name>A0A650EJN3_9BACT</name>
<dbReference type="AlphaFoldDB" id="A0A650EJN3"/>
<evidence type="ECO:0000256" key="5">
    <source>
        <dbReference type="ARBA" id="ARBA00022777"/>
    </source>
</evidence>